<gene>
    <name evidence="1" type="ORF">caldi_09980</name>
</gene>
<sequence length="55" mass="6743">MEKKRSLTLRLEERVYRAYRVWLAERGRTAQEDLEECVLRRLQDAGRLPKDERPR</sequence>
<dbReference type="EMBL" id="AP025628">
    <property type="protein sequence ID" value="BDG59908.1"/>
    <property type="molecule type" value="Genomic_DNA"/>
</dbReference>
<evidence type="ECO:0000313" key="2">
    <source>
        <dbReference type="Proteomes" id="UP001163687"/>
    </source>
</evidence>
<dbReference type="AlphaFoldDB" id="A0AA35CK66"/>
<dbReference type="RefSeq" id="WP_264843988.1">
    <property type="nucleotide sequence ID" value="NZ_AP025628.1"/>
</dbReference>
<organism evidence="1 2">
    <name type="scientific">Caldinitratiruptor microaerophilus</name>
    <dbReference type="NCBI Taxonomy" id="671077"/>
    <lineage>
        <taxon>Bacteria</taxon>
        <taxon>Bacillati</taxon>
        <taxon>Bacillota</taxon>
        <taxon>Clostridia</taxon>
        <taxon>Eubacteriales</taxon>
        <taxon>Symbiobacteriaceae</taxon>
        <taxon>Caldinitratiruptor</taxon>
    </lineage>
</organism>
<name>A0AA35CK66_9FIRM</name>
<reference evidence="1" key="1">
    <citation type="submission" date="2022-03" db="EMBL/GenBank/DDBJ databases">
        <title>Complete genome sequence of Caldinitratiruptor microaerophilus.</title>
        <authorList>
            <person name="Mukaiyama R."/>
            <person name="Nishiyama T."/>
            <person name="Ueda K."/>
        </authorList>
    </citation>
    <scope>NUCLEOTIDE SEQUENCE</scope>
    <source>
        <strain evidence="1">JCM 16183</strain>
    </source>
</reference>
<dbReference type="Proteomes" id="UP001163687">
    <property type="component" value="Chromosome"/>
</dbReference>
<evidence type="ECO:0000313" key="1">
    <source>
        <dbReference type="EMBL" id="BDG59908.1"/>
    </source>
</evidence>
<proteinExistence type="predicted"/>
<protein>
    <submittedName>
        <fullName evidence="1">Uncharacterized protein</fullName>
    </submittedName>
</protein>
<accession>A0AA35CK66</accession>
<dbReference type="KEGG" id="cmic:caldi_09980"/>
<keyword evidence="2" id="KW-1185">Reference proteome</keyword>